<dbReference type="PROSITE" id="PS00018">
    <property type="entry name" value="EF_HAND_1"/>
    <property type="match status" value="2"/>
</dbReference>
<dbReference type="InterPro" id="IPR018247">
    <property type="entry name" value="EF_Hand_1_Ca_BS"/>
</dbReference>
<comment type="similarity">
    <text evidence="2">Belongs to the mitochondrial carrier (TC 2.A.29) family.</text>
</comment>
<dbReference type="Ensembl" id="ENSTNIT00000004908.1">
    <property type="protein sequence ID" value="ENSTNIP00000004763.1"/>
    <property type="gene ID" value="ENSTNIG00000002287.1"/>
</dbReference>
<dbReference type="PANTHER" id="PTHR10891">
    <property type="entry name" value="EF-HAND CALCIUM-BINDING DOMAIN CONTAINING PROTEIN"/>
    <property type="match status" value="1"/>
</dbReference>
<dbReference type="SUPFAM" id="SSF47473">
    <property type="entry name" value="EF-hand"/>
    <property type="match status" value="1"/>
</dbReference>
<dbReference type="SMART" id="SM00054">
    <property type="entry name" value="EFh"/>
    <property type="match status" value="3"/>
</dbReference>
<dbReference type="Gene3D" id="1.50.40.10">
    <property type="entry name" value="Mitochondrial carrier domain"/>
    <property type="match status" value="1"/>
</dbReference>
<dbReference type="InterPro" id="IPR023395">
    <property type="entry name" value="MCP_dom_sf"/>
</dbReference>
<evidence type="ECO:0000256" key="5">
    <source>
        <dbReference type="ARBA" id="ARBA00022723"/>
    </source>
</evidence>
<dbReference type="FunFam" id="1.10.238.10:FF:000028">
    <property type="entry name" value="Putative calcium-binding mitochondrial carrier protein scamc-2"/>
    <property type="match status" value="1"/>
</dbReference>
<dbReference type="PROSITE" id="PS50222">
    <property type="entry name" value="EF_HAND_2"/>
    <property type="match status" value="2"/>
</dbReference>
<evidence type="ECO:0000256" key="1">
    <source>
        <dbReference type="ARBA" id="ARBA00004448"/>
    </source>
</evidence>
<dbReference type="Pfam" id="PF00153">
    <property type="entry name" value="Mito_carr"/>
    <property type="match status" value="1"/>
</dbReference>
<feature type="domain" description="EF-hand" evidence="10">
    <location>
        <begin position="19"/>
        <end position="54"/>
    </location>
</feature>
<comment type="subcellular location">
    <subcellularLocation>
        <location evidence="1">Mitochondrion inner membrane</location>
        <topology evidence="1">Multi-pass membrane protein</topology>
    </subcellularLocation>
</comment>
<keyword evidence="12" id="KW-1185">Reference proteome</keyword>
<evidence type="ECO:0000313" key="11">
    <source>
        <dbReference type="Ensembl" id="ENSTNIP00000004763.1"/>
    </source>
</evidence>
<reference evidence="11" key="2">
    <citation type="submission" date="2025-08" db="UniProtKB">
        <authorList>
            <consortium name="Ensembl"/>
        </authorList>
    </citation>
    <scope>IDENTIFICATION</scope>
</reference>
<sequence>MYRALRTFLLPGARCWDADSERSYQDLFERLDTNKDGKVDVAELRAGLKAMGIFRLGAAQKIVSSGDQNKDGCLDFSEFSKYLKDHEKKLRLTFKSLDRNNDGRIDASEIQQSLAELGHRHQPRERAEDPAEPSMDIDGTMMVNWNEWREHFLLYPAPNLEALIRYWTPGGVLDIGDSLAIPDEFTEEEKSSGVWWKHLVAGAAAGAVSRTGTAPLDRMKVFMQV</sequence>
<dbReference type="PRINTS" id="PR00926">
    <property type="entry name" value="MITOCARRIER"/>
</dbReference>
<evidence type="ECO:0000256" key="4">
    <source>
        <dbReference type="ARBA" id="ARBA00022692"/>
    </source>
</evidence>
<reference evidence="12" key="1">
    <citation type="journal article" date="2004" name="Nature">
        <title>Genome duplication in the teleost fish Tetraodon nigroviridis reveals the early vertebrate proto-karyotype.</title>
        <authorList>
            <person name="Jaillon O."/>
            <person name="Aury J.-M."/>
            <person name="Brunet F."/>
            <person name="Petit J.-L."/>
            <person name="Stange-Thomann N."/>
            <person name="Mauceli E."/>
            <person name="Bouneau L."/>
            <person name="Fischer C."/>
            <person name="Ozouf-Costaz C."/>
            <person name="Bernot A."/>
            <person name="Nicaud S."/>
            <person name="Jaffe D."/>
            <person name="Fisher S."/>
            <person name="Lutfalla G."/>
            <person name="Dossat C."/>
            <person name="Segurens B."/>
            <person name="Dasilva C."/>
            <person name="Salanoubat M."/>
            <person name="Levy M."/>
            <person name="Boudet N."/>
            <person name="Castellano S."/>
            <person name="Anthouard V."/>
            <person name="Jubin C."/>
            <person name="Castelli V."/>
            <person name="Katinka M."/>
            <person name="Vacherie B."/>
            <person name="Biemont C."/>
            <person name="Skalli Z."/>
            <person name="Cattolico L."/>
            <person name="Poulain J."/>
            <person name="De Berardinis V."/>
            <person name="Cruaud C."/>
            <person name="Duprat S."/>
            <person name="Brottier P."/>
            <person name="Coutanceau J.-P."/>
            <person name="Gouzy J."/>
            <person name="Parra G."/>
            <person name="Lardier G."/>
            <person name="Chapple C."/>
            <person name="McKernan K.J."/>
            <person name="McEwan P."/>
            <person name="Bosak S."/>
            <person name="Kellis M."/>
            <person name="Volff J.-N."/>
            <person name="Guigo R."/>
            <person name="Zody M.C."/>
            <person name="Mesirov J."/>
            <person name="Lindblad-Toh K."/>
            <person name="Birren B."/>
            <person name="Nusbaum C."/>
            <person name="Kahn D."/>
            <person name="Robinson-Rechavi M."/>
            <person name="Laudet V."/>
            <person name="Schachter V."/>
            <person name="Quetier F."/>
            <person name="Saurin W."/>
            <person name="Scarpelli C."/>
            <person name="Wincker P."/>
            <person name="Lander E.S."/>
            <person name="Weissenbach J."/>
            <person name="Roest Crollius H."/>
        </authorList>
    </citation>
    <scope>NUCLEOTIDE SEQUENCE [LARGE SCALE GENOMIC DNA]</scope>
</reference>
<dbReference type="GeneTree" id="ENSGT00940000173726"/>
<evidence type="ECO:0000256" key="6">
    <source>
        <dbReference type="ARBA" id="ARBA00022737"/>
    </source>
</evidence>
<evidence type="ECO:0000256" key="7">
    <source>
        <dbReference type="ARBA" id="ARBA00022837"/>
    </source>
</evidence>
<evidence type="ECO:0000256" key="9">
    <source>
        <dbReference type="ARBA" id="ARBA00048971"/>
    </source>
</evidence>
<keyword evidence="3" id="KW-0813">Transport</keyword>
<dbReference type="Gene3D" id="1.10.238.10">
    <property type="entry name" value="EF-hand"/>
    <property type="match status" value="2"/>
</dbReference>
<keyword evidence="8" id="KW-0472">Membrane</keyword>
<dbReference type="InterPro" id="IPR002048">
    <property type="entry name" value="EF_hand_dom"/>
</dbReference>
<accession>H3C941</accession>
<evidence type="ECO:0000256" key="2">
    <source>
        <dbReference type="ARBA" id="ARBA00006375"/>
    </source>
</evidence>
<name>H3C941_TETNG</name>
<dbReference type="Pfam" id="PF13499">
    <property type="entry name" value="EF-hand_7"/>
    <property type="match status" value="1"/>
</dbReference>
<evidence type="ECO:0000256" key="8">
    <source>
        <dbReference type="ARBA" id="ARBA00023136"/>
    </source>
</evidence>
<dbReference type="InterPro" id="IPR002067">
    <property type="entry name" value="MCP"/>
</dbReference>
<dbReference type="InterPro" id="IPR018108">
    <property type="entry name" value="MCP_transmembrane"/>
</dbReference>
<keyword evidence="5" id="KW-0479">Metal-binding</keyword>
<organism evidence="11 12">
    <name type="scientific">Tetraodon nigroviridis</name>
    <name type="common">Spotted green pufferfish</name>
    <name type="synonym">Chelonodon nigroviridis</name>
    <dbReference type="NCBI Taxonomy" id="99883"/>
    <lineage>
        <taxon>Eukaryota</taxon>
        <taxon>Metazoa</taxon>
        <taxon>Chordata</taxon>
        <taxon>Craniata</taxon>
        <taxon>Vertebrata</taxon>
        <taxon>Euteleostomi</taxon>
        <taxon>Actinopterygii</taxon>
        <taxon>Neopterygii</taxon>
        <taxon>Teleostei</taxon>
        <taxon>Neoteleostei</taxon>
        <taxon>Acanthomorphata</taxon>
        <taxon>Eupercaria</taxon>
        <taxon>Tetraodontiformes</taxon>
        <taxon>Tetradontoidea</taxon>
        <taxon>Tetraodontidae</taxon>
        <taxon>Tetraodon</taxon>
    </lineage>
</organism>
<dbReference type="HOGENOM" id="CLU_1232415_0_0_1"/>
<evidence type="ECO:0000259" key="10">
    <source>
        <dbReference type="PROSITE" id="PS50222"/>
    </source>
</evidence>
<protein>
    <recommendedName>
        <fullName evidence="10">EF-hand domain-containing protein</fullName>
    </recommendedName>
</protein>
<dbReference type="STRING" id="99883.ENSTNIP00000004763"/>
<dbReference type="AlphaFoldDB" id="H3C941"/>
<keyword evidence="7" id="KW-0106">Calcium</keyword>
<evidence type="ECO:0000313" key="12">
    <source>
        <dbReference type="Proteomes" id="UP000007303"/>
    </source>
</evidence>
<proteinExistence type="inferred from homology"/>
<dbReference type="OMA" id="WHHTTIT"/>
<dbReference type="GO" id="GO:0005509">
    <property type="term" value="F:calcium ion binding"/>
    <property type="evidence" value="ECO:0007669"/>
    <property type="project" value="InterPro"/>
</dbReference>
<reference evidence="11" key="3">
    <citation type="submission" date="2025-09" db="UniProtKB">
        <authorList>
            <consortium name="Ensembl"/>
        </authorList>
    </citation>
    <scope>IDENTIFICATION</scope>
</reference>
<dbReference type="InterPro" id="IPR039647">
    <property type="entry name" value="EF_hand_pair_protein_CML-like"/>
</dbReference>
<dbReference type="FunFam" id="1.10.238.10:FF:000168">
    <property type="entry name" value="Solute carrier family 25 member 24"/>
    <property type="match status" value="1"/>
</dbReference>
<dbReference type="GO" id="GO:0005743">
    <property type="term" value="C:mitochondrial inner membrane"/>
    <property type="evidence" value="ECO:0007669"/>
    <property type="project" value="UniProtKB-SubCell"/>
</dbReference>
<keyword evidence="4" id="KW-0812">Transmembrane</keyword>
<keyword evidence="6" id="KW-0677">Repeat</keyword>
<comment type="catalytic activity">
    <reaction evidence="9">
        <text>Mg(2+)(out) + phosphate(in) + ATP(out) = Mg(2+)(in) + phosphate(out) + ATP(in)</text>
        <dbReference type="Rhea" id="RHEA:65840"/>
        <dbReference type="ChEBI" id="CHEBI:18420"/>
        <dbReference type="ChEBI" id="CHEBI:30616"/>
        <dbReference type="ChEBI" id="CHEBI:43474"/>
    </reaction>
</comment>
<dbReference type="Pfam" id="PF13202">
    <property type="entry name" value="EF-hand_5"/>
    <property type="match status" value="1"/>
</dbReference>
<dbReference type="SUPFAM" id="SSF103506">
    <property type="entry name" value="Mitochondrial carrier"/>
    <property type="match status" value="1"/>
</dbReference>
<dbReference type="GO" id="GO:0055085">
    <property type="term" value="P:transmembrane transport"/>
    <property type="evidence" value="ECO:0007669"/>
    <property type="project" value="InterPro"/>
</dbReference>
<dbReference type="InterPro" id="IPR011992">
    <property type="entry name" value="EF-hand-dom_pair"/>
</dbReference>
<dbReference type="Proteomes" id="UP000007303">
    <property type="component" value="Unassembled WGS sequence"/>
</dbReference>
<dbReference type="InParanoid" id="H3C941"/>
<evidence type="ECO:0000256" key="3">
    <source>
        <dbReference type="ARBA" id="ARBA00022448"/>
    </source>
</evidence>
<feature type="domain" description="EF-hand" evidence="10">
    <location>
        <begin position="85"/>
        <end position="120"/>
    </location>
</feature>